<feature type="transmembrane region" description="Helical" evidence="6">
    <location>
        <begin position="266"/>
        <end position="286"/>
    </location>
</feature>
<evidence type="ECO:0000256" key="1">
    <source>
        <dbReference type="ARBA" id="ARBA00004651"/>
    </source>
</evidence>
<keyword evidence="3 6" id="KW-1133">Transmembrane helix</keyword>
<evidence type="ECO:0000256" key="2">
    <source>
        <dbReference type="ARBA" id="ARBA00022692"/>
    </source>
</evidence>
<feature type="transmembrane region" description="Helical" evidence="6">
    <location>
        <begin position="336"/>
        <end position="354"/>
    </location>
</feature>
<organism evidence="8 9">
    <name type="scientific">Actinocrinis puniceicyclus</name>
    <dbReference type="NCBI Taxonomy" id="977794"/>
    <lineage>
        <taxon>Bacteria</taxon>
        <taxon>Bacillati</taxon>
        <taxon>Actinomycetota</taxon>
        <taxon>Actinomycetes</taxon>
        <taxon>Catenulisporales</taxon>
        <taxon>Actinospicaceae</taxon>
        <taxon>Actinocrinis</taxon>
    </lineage>
</organism>
<gene>
    <name evidence="8" type="ORF">KGA66_15125</name>
</gene>
<dbReference type="GO" id="GO:0022857">
    <property type="term" value="F:transmembrane transporter activity"/>
    <property type="evidence" value="ECO:0007669"/>
    <property type="project" value="InterPro"/>
</dbReference>
<feature type="transmembrane region" description="Helical" evidence="6">
    <location>
        <begin position="166"/>
        <end position="188"/>
    </location>
</feature>
<dbReference type="PANTHER" id="PTHR42718">
    <property type="entry name" value="MAJOR FACILITATOR SUPERFAMILY MULTIDRUG TRANSPORTER MFSC"/>
    <property type="match status" value="1"/>
</dbReference>
<feature type="transmembrane region" description="Helical" evidence="6">
    <location>
        <begin position="224"/>
        <end position="246"/>
    </location>
</feature>
<keyword evidence="2 6" id="KW-0812">Transmembrane</keyword>
<dbReference type="RefSeq" id="WP_211468754.1">
    <property type="nucleotide sequence ID" value="NZ_JAGSXH010000049.1"/>
</dbReference>
<evidence type="ECO:0000256" key="4">
    <source>
        <dbReference type="ARBA" id="ARBA00023136"/>
    </source>
</evidence>
<feature type="transmembrane region" description="Helical" evidence="6">
    <location>
        <begin position="306"/>
        <end position="324"/>
    </location>
</feature>
<keyword evidence="9" id="KW-1185">Reference proteome</keyword>
<feature type="transmembrane region" description="Helical" evidence="6">
    <location>
        <begin position="406"/>
        <end position="424"/>
    </location>
</feature>
<name>A0A8J8BCP0_9ACTN</name>
<dbReference type="EMBL" id="JAGSXH010000049">
    <property type="protein sequence ID" value="MBS2964388.1"/>
    <property type="molecule type" value="Genomic_DNA"/>
</dbReference>
<dbReference type="InterPro" id="IPR020846">
    <property type="entry name" value="MFS_dom"/>
</dbReference>
<feature type="transmembrane region" description="Helical" evidence="6">
    <location>
        <begin position="109"/>
        <end position="130"/>
    </location>
</feature>
<evidence type="ECO:0000256" key="6">
    <source>
        <dbReference type="SAM" id="Phobius"/>
    </source>
</evidence>
<protein>
    <submittedName>
        <fullName evidence="8">MFS transporter</fullName>
    </submittedName>
</protein>
<keyword evidence="4 6" id="KW-0472">Membrane</keyword>
<dbReference type="InterPro" id="IPR036259">
    <property type="entry name" value="MFS_trans_sf"/>
</dbReference>
<evidence type="ECO:0000313" key="8">
    <source>
        <dbReference type="EMBL" id="MBS2964388.1"/>
    </source>
</evidence>
<evidence type="ECO:0000313" key="9">
    <source>
        <dbReference type="Proteomes" id="UP000677913"/>
    </source>
</evidence>
<dbReference type="PROSITE" id="PS50850">
    <property type="entry name" value="MFS"/>
    <property type="match status" value="1"/>
</dbReference>
<feature type="transmembrane region" description="Helical" evidence="6">
    <location>
        <begin position="139"/>
        <end position="160"/>
    </location>
</feature>
<feature type="transmembrane region" description="Helical" evidence="6">
    <location>
        <begin position="56"/>
        <end position="75"/>
    </location>
</feature>
<feature type="transmembrane region" description="Helical" evidence="6">
    <location>
        <begin position="200"/>
        <end position="218"/>
    </location>
</feature>
<dbReference type="Gene3D" id="1.20.1720.10">
    <property type="entry name" value="Multidrug resistance protein D"/>
    <property type="match status" value="1"/>
</dbReference>
<dbReference type="Proteomes" id="UP000677913">
    <property type="component" value="Unassembled WGS sequence"/>
</dbReference>
<feature type="transmembrane region" description="Helical" evidence="6">
    <location>
        <begin position="360"/>
        <end position="385"/>
    </location>
</feature>
<sequence>MSERILHKRQAVLGVIAVCIASAMLPISLTGSSVAMPAVAVDFHNSLAAGQWIVNGYDLTFASLMLASGALADLFGRRRMFVLGNLVFAIFSAASALSTEILTLDIARALAGVGAAVSLTAGSAILASLFEGAARARAFGIFGTAIGVGLAFGPFLAGALQTSLNWRAIFILPAIATALAAAMAFVLPESRDPGATRVDWAGTITFTGSLAALIWALLEGPQSGWAAPLNILAYVLAAGLMAGFVVAERVQQRPMFDLSLFRQARFVSLCVAVVALVFGFTPLLVYLPSYLTAVNNESTFRASVDLLMLTVPTLLFPVITGYLLRWVPMRHMVTLSVLLTAVGCGWLVVIAPAVGNWVVLGPFAVIGTGVGISFGVLDGAAVSSVESSRAGMAAGMFNTMRLSGESIAIAVVGSLLVSFTGAHLKGRLGAIGGPWANSPSALAAKLNQGQLRQPAAQVPADVREVFTRTAQSAYTGALHDVLWLLAALCAAATVLVAAVGRQRSPVGREEAAPLAAAPSDEPAAAAS</sequence>
<dbReference type="AlphaFoldDB" id="A0A8J8BCP0"/>
<feature type="region of interest" description="Disordered" evidence="5">
    <location>
        <begin position="507"/>
        <end position="527"/>
    </location>
</feature>
<evidence type="ECO:0000259" key="7">
    <source>
        <dbReference type="PROSITE" id="PS50850"/>
    </source>
</evidence>
<evidence type="ECO:0000256" key="5">
    <source>
        <dbReference type="SAM" id="MobiDB-lite"/>
    </source>
</evidence>
<feature type="transmembrane region" description="Helical" evidence="6">
    <location>
        <begin position="82"/>
        <end position="103"/>
    </location>
</feature>
<evidence type="ECO:0000256" key="3">
    <source>
        <dbReference type="ARBA" id="ARBA00022989"/>
    </source>
</evidence>
<dbReference type="PROSITE" id="PS00216">
    <property type="entry name" value="SUGAR_TRANSPORT_1"/>
    <property type="match status" value="1"/>
</dbReference>
<dbReference type="Pfam" id="PF07690">
    <property type="entry name" value="MFS_1"/>
    <property type="match status" value="1"/>
</dbReference>
<dbReference type="GO" id="GO:0005886">
    <property type="term" value="C:plasma membrane"/>
    <property type="evidence" value="ECO:0007669"/>
    <property type="project" value="UniProtKB-SubCell"/>
</dbReference>
<comment type="caution">
    <text evidence="8">The sequence shown here is derived from an EMBL/GenBank/DDBJ whole genome shotgun (WGS) entry which is preliminary data.</text>
</comment>
<dbReference type="CDD" id="cd17321">
    <property type="entry name" value="MFS_MMR_MDR_like"/>
    <property type="match status" value="1"/>
</dbReference>
<feature type="transmembrane region" description="Helical" evidence="6">
    <location>
        <begin position="481"/>
        <end position="500"/>
    </location>
</feature>
<dbReference type="SUPFAM" id="SSF103473">
    <property type="entry name" value="MFS general substrate transporter"/>
    <property type="match status" value="1"/>
</dbReference>
<feature type="compositionally biased region" description="Low complexity" evidence="5">
    <location>
        <begin position="512"/>
        <end position="527"/>
    </location>
</feature>
<feature type="domain" description="Major facilitator superfamily (MFS) profile" evidence="7">
    <location>
        <begin position="12"/>
        <end position="504"/>
    </location>
</feature>
<dbReference type="InterPro" id="IPR005829">
    <property type="entry name" value="Sugar_transporter_CS"/>
</dbReference>
<accession>A0A8J8BCP0</accession>
<proteinExistence type="predicted"/>
<dbReference type="PANTHER" id="PTHR42718:SF49">
    <property type="entry name" value="EXPORT PROTEIN"/>
    <property type="match status" value="1"/>
</dbReference>
<reference evidence="8" key="1">
    <citation type="submission" date="2021-04" db="EMBL/GenBank/DDBJ databases">
        <title>Genome based classification of Actinospica acidithermotolerans sp. nov., an actinobacterium isolated from an Indonesian hot spring.</title>
        <authorList>
            <person name="Kusuma A.B."/>
            <person name="Putra K.E."/>
            <person name="Nafisah S."/>
            <person name="Loh J."/>
            <person name="Nouioui I."/>
            <person name="Goodfellow M."/>
        </authorList>
    </citation>
    <scope>NUCLEOTIDE SEQUENCE</scope>
    <source>
        <strain evidence="8">DSM 45618</strain>
    </source>
</reference>
<dbReference type="Gene3D" id="1.20.1250.20">
    <property type="entry name" value="MFS general substrate transporter like domains"/>
    <property type="match status" value="1"/>
</dbReference>
<dbReference type="InterPro" id="IPR011701">
    <property type="entry name" value="MFS"/>
</dbReference>
<comment type="subcellular location">
    <subcellularLocation>
        <location evidence="1">Cell membrane</location>
        <topology evidence="1">Multi-pass membrane protein</topology>
    </subcellularLocation>
</comment>